<keyword evidence="4" id="KW-0804">Transcription</keyword>
<dbReference type="GO" id="GO:0003700">
    <property type="term" value="F:DNA-binding transcription factor activity"/>
    <property type="evidence" value="ECO:0007669"/>
    <property type="project" value="InterPro"/>
</dbReference>
<evidence type="ECO:0000256" key="4">
    <source>
        <dbReference type="ARBA" id="ARBA00023163"/>
    </source>
</evidence>
<dbReference type="CDD" id="cd08432">
    <property type="entry name" value="PBP2_GcdR_TrpI_HvrB_AmpR_like"/>
    <property type="match status" value="1"/>
</dbReference>
<dbReference type="InterPro" id="IPR036388">
    <property type="entry name" value="WH-like_DNA-bd_sf"/>
</dbReference>
<sequence>MVRRHYDLPSLNALAAFEAAARHLSLTRAAAELNVTPGAVSKQVKALEDQIGRPLFLRLHRALELTPEGHAVYQSLKDAFERVSSTIRQVGLSGSPRSVSIGTTMAFAQLWLMPRLGDFWTRHQDIVLDHIISDRPHEASRADIDLRVRYGDGSFTDETATLLFGDRIVAVAAPAFLARHKVKSMQDLSSLPLLSVEGVDWTWTTWADFLKAAGASHRKLNVRRFNSYVIALQAAQAGQGVALGWMSLVKPLLASKLLAKAGPAEIEAPQSFYLTWPARQPLTPEAEILRDWLLQQPA</sequence>
<protein>
    <submittedName>
        <fullName evidence="6">LysR family transcriptional regulator</fullName>
    </submittedName>
</protein>
<reference evidence="7" key="1">
    <citation type="submission" date="2018-06" db="EMBL/GenBank/DDBJ databases">
        <title>Aestuariibacter litoralis strain KCTC 52945T.</title>
        <authorList>
            <person name="Li X."/>
            <person name="Salam N."/>
            <person name="Li J.-L."/>
            <person name="Chen Y.-M."/>
            <person name="Yang Z.-W."/>
            <person name="Zhang L.-Y."/>
            <person name="Han M.-X."/>
            <person name="Xiao M."/>
            <person name="Li W.-J."/>
        </authorList>
    </citation>
    <scope>NUCLEOTIDE SEQUENCE [LARGE SCALE GENOMIC DNA]</scope>
    <source>
        <strain evidence="7">KCTC 52945</strain>
    </source>
</reference>
<proteinExistence type="inferred from homology"/>
<organism evidence="6 7">
    <name type="scientific">Aestuariivirga litoralis</name>
    <dbReference type="NCBI Taxonomy" id="2650924"/>
    <lineage>
        <taxon>Bacteria</taxon>
        <taxon>Pseudomonadati</taxon>
        <taxon>Pseudomonadota</taxon>
        <taxon>Alphaproteobacteria</taxon>
        <taxon>Hyphomicrobiales</taxon>
        <taxon>Aestuariivirgaceae</taxon>
        <taxon>Aestuariivirga</taxon>
    </lineage>
</organism>
<dbReference type="Pfam" id="PF00126">
    <property type="entry name" value="HTH_1"/>
    <property type="match status" value="1"/>
</dbReference>
<dbReference type="FunFam" id="1.10.10.10:FF:000038">
    <property type="entry name" value="Glycine cleavage system transcriptional activator"/>
    <property type="match status" value="1"/>
</dbReference>
<evidence type="ECO:0000313" key="6">
    <source>
        <dbReference type="EMBL" id="PZF76545.1"/>
    </source>
</evidence>
<dbReference type="PANTHER" id="PTHR30537">
    <property type="entry name" value="HTH-TYPE TRANSCRIPTIONAL REGULATOR"/>
    <property type="match status" value="1"/>
</dbReference>
<dbReference type="AlphaFoldDB" id="A0A2W2ALW6"/>
<dbReference type="PRINTS" id="PR00039">
    <property type="entry name" value="HTHLYSR"/>
</dbReference>
<dbReference type="Gene3D" id="3.40.190.10">
    <property type="entry name" value="Periplasmic binding protein-like II"/>
    <property type="match status" value="2"/>
</dbReference>
<dbReference type="InterPro" id="IPR000847">
    <property type="entry name" value="LysR_HTH_N"/>
</dbReference>
<evidence type="ECO:0000256" key="2">
    <source>
        <dbReference type="ARBA" id="ARBA00023015"/>
    </source>
</evidence>
<dbReference type="GO" id="GO:0003677">
    <property type="term" value="F:DNA binding"/>
    <property type="evidence" value="ECO:0007669"/>
    <property type="project" value="UniProtKB-KW"/>
</dbReference>
<dbReference type="Proteomes" id="UP000248795">
    <property type="component" value="Unassembled WGS sequence"/>
</dbReference>
<comment type="caution">
    <text evidence="6">The sequence shown here is derived from an EMBL/GenBank/DDBJ whole genome shotgun (WGS) entry which is preliminary data.</text>
</comment>
<dbReference type="Pfam" id="PF03466">
    <property type="entry name" value="LysR_substrate"/>
    <property type="match status" value="1"/>
</dbReference>
<dbReference type="Gene3D" id="1.10.10.10">
    <property type="entry name" value="Winged helix-like DNA-binding domain superfamily/Winged helix DNA-binding domain"/>
    <property type="match status" value="1"/>
</dbReference>
<feature type="domain" description="HTH lysR-type" evidence="5">
    <location>
        <begin position="9"/>
        <end position="66"/>
    </location>
</feature>
<evidence type="ECO:0000256" key="3">
    <source>
        <dbReference type="ARBA" id="ARBA00023125"/>
    </source>
</evidence>
<dbReference type="InterPro" id="IPR036390">
    <property type="entry name" value="WH_DNA-bd_sf"/>
</dbReference>
<gene>
    <name evidence="6" type="ORF">DK847_12115</name>
</gene>
<comment type="similarity">
    <text evidence="1">Belongs to the LysR transcriptional regulatory family.</text>
</comment>
<dbReference type="InterPro" id="IPR058163">
    <property type="entry name" value="LysR-type_TF_proteobact-type"/>
</dbReference>
<keyword evidence="7" id="KW-1185">Reference proteome</keyword>
<evidence type="ECO:0000313" key="7">
    <source>
        <dbReference type="Proteomes" id="UP000248795"/>
    </source>
</evidence>
<dbReference type="PROSITE" id="PS50931">
    <property type="entry name" value="HTH_LYSR"/>
    <property type="match status" value="1"/>
</dbReference>
<keyword evidence="3" id="KW-0238">DNA-binding</keyword>
<keyword evidence="2" id="KW-0805">Transcription regulation</keyword>
<accession>A0A2W2ALW6</accession>
<dbReference type="SUPFAM" id="SSF46785">
    <property type="entry name" value="Winged helix' DNA-binding domain"/>
    <property type="match status" value="1"/>
</dbReference>
<evidence type="ECO:0000259" key="5">
    <source>
        <dbReference type="PROSITE" id="PS50931"/>
    </source>
</evidence>
<dbReference type="PANTHER" id="PTHR30537:SF5">
    <property type="entry name" value="HTH-TYPE TRANSCRIPTIONAL ACTIVATOR TTDR-RELATED"/>
    <property type="match status" value="1"/>
</dbReference>
<dbReference type="InterPro" id="IPR005119">
    <property type="entry name" value="LysR_subst-bd"/>
</dbReference>
<evidence type="ECO:0000256" key="1">
    <source>
        <dbReference type="ARBA" id="ARBA00009437"/>
    </source>
</evidence>
<dbReference type="EMBL" id="QKVK01000005">
    <property type="protein sequence ID" value="PZF76545.1"/>
    <property type="molecule type" value="Genomic_DNA"/>
</dbReference>
<name>A0A2W2ALW6_9HYPH</name>
<dbReference type="SUPFAM" id="SSF53850">
    <property type="entry name" value="Periplasmic binding protein-like II"/>
    <property type="match status" value="1"/>
</dbReference>